<accession>A0A381QTV0</accession>
<sequence>MELNSNEPTETGEEEYGFALER</sequence>
<name>A0A381QTV0_9ZZZZ</name>
<dbReference type="AlphaFoldDB" id="A0A381QTV0"/>
<proteinExistence type="predicted"/>
<reference evidence="2" key="1">
    <citation type="submission" date="2018-05" db="EMBL/GenBank/DDBJ databases">
        <authorList>
            <person name="Lanie J.A."/>
            <person name="Ng W.-L."/>
            <person name="Kazmierczak K.M."/>
            <person name="Andrzejewski T.M."/>
            <person name="Davidsen T.M."/>
            <person name="Wayne K.J."/>
            <person name="Tettelin H."/>
            <person name="Glass J.I."/>
            <person name="Rusch D."/>
            <person name="Podicherti R."/>
            <person name="Tsui H.-C.T."/>
            <person name="Winkler M.E."/>
        </authorList>
    </citation>
    <scope>NUCLEOTIDE SEQUENCE</scope>
</reference>
<gene>
    <name evidence="2" type="ORF">METZ01_LOCUS34863</name>
</gene>
<feature type="region of interest" description="Disordered" evidence="1">
    <location>
        <begin position="1"/>
        <end position="22"/>
    </location>
</feature>
<protein>
    <submittedName>
        <fullName evidence="2">Uncharacterized protein</fullName>
    </submittedName>
</protein>
<evidence type="ECO:0000313" key="2">
    <source>
        <dbReference type="EMBL" id="SUZ82009.1"/>
    </source>
</evidence>
<evidence type="ECO:0000256" key="1">
    <source>
        <dbReference type="SAM" id="MobiDB-lite"/>
    </source>
</evidence>
<dbReference type="EMBL" id="UINC01001487">
    <property type="protein sequence ID" value="SUZ82009.1"/>
    <property type="molecule type" value="Genomic_DNA"/>
</dbReference>
<organism evidence="2">
    <name type="scientific">marine metagenome</name>
    <dbReference type="NCBI Taxonomy" id="408172"/>
    <lineage>
        <taxon>unclassified sequences</taxon>
        <taxon>metagenomes</taxon>
        <taxon>ecological metagenomes</taxon>
    </lineage>
</organism>